<dbReference type="AlphaFoldDB" id="A0A420PGT0"/>
<dbReference type="Proteomes" id="UP000285860">
    <property type="component" value="Unassembled WGS sequence"/>
</dbReference>
<organism evidence="2 3">
    <name type="scientific">Fusarium oxysporum</name>
    <name type="common">Fusarium vascular wilt</name>
    <dbReference type="NCBI Taxonomy" id="5507"/>
    <lineage>
        <taxon>Eukaryota</taxon>
        <taxon>Fungi</taxon>
        <taxon>Dikarya</taxon>
        <taxon>Ascomycota</taxon>
        <taxon>Pezizomycotina</taxon>
        <taxon>Sordariomycetes</taxon>
        <taxon>Hypocreomycetidae</taxon>
        <taxon>Hypocreales</taxon>
        <taxon>Nectriaceae</taxon>
        <taxon>Fusarium</taxon>
        <taxon>Fusarium oxysporum species complex</taxon>
    </lineage>
</organism>
<accession>A0A420PGT0</accession>
<evidence type="ECO:0000313" key="2">
    <source>
        <dbReference type="EMBL" id="RKK91730.1"/>
    </source>
</evidence>
<protein>
    <submittedName>
        <fullName evidence="2">Uncharacterized protein</fullName>
    </submittedName>
</protein>
<name>A0A420PGT0_FUSOX</name>
<keyword evidence="1" id="KW-0472">Membrane</keyword>
<reference evidence="2 3" key="1">
    <citation type="journal article" date="2018" name="Sci. Rep.">
        <title>Characterisation of pathogen-specific regions and novel effector candidates in Fusarium oxysporum f. sp. cepae.</title>
        <authorList>
            <person name="Armitage A.D."/>
            <person name="Taylor A."/>
            <person name="Sobczyk M.K."/>
            <person name="Baxter L."/>
            <person name="Greenfield B.P."/>
            <person name="Bates H.J."/>
            <person name="Wilson F."/>
            <person name="Jackson A.C."/>
            <person name="Ott S."/>
            <person name="Harrison R.J."/>
            <person name="Clarkson J.P."/>
        </authorList>
    </citation>
    <scope>NUCLEOTIDE SEQUENCE [LARGE SCALE GENOMIC DNA]</scope>
    <source>
        <strain evidence="2 3">Fo_A28</strain>
    </source>
</reference>
<dbReference type="EMBL" id="MRCY01000217">
    <property type="protein sequence ID" value="RKK91730.1"/>
    <property type="molecule type" value="Genomic_DNA"/>
</dbReference>
<feature type="transmembrane region" description="Helical" evidence="1">
    <location>
        <begin position="63"/>
        <end position="85"/>
    </location>
</feature>
<gene>
    <name evidence="2" type="ORF">BFJ68_g16115</name>
</gene>
<keyword evidence="1" id="KW-1133">Transmembrane helix</keyword>
<proteinExistence type="predicted"/>
<keyword evidence="1" id="KW-0812">Transmembrane</keyword>
<comment type="caution">
    <text evidence="2">The sequence shown here is derived from an EMBL/GenBank/DDBJ whole genome shotgun (WGS) entry which is preliminary data.</text>
</comment>
<evidence type="ECO:0000256" key="1">
    <source>
        <dbReference type="SAM" id="Phobius"/>
    </source>
</evidence>
<evidence type="ECO:0000313" key="3">
    <source>
        <dbReference type="Proteomes" id="UP000285860"/>
    </source>
</evidence>
<sequence>MAELDAWAWEVGYKVHHTCQSLQVLMEEGKQVRIGKPPYHLISGCFVAKGLTGAVVQRRRIRLTVAAIFATIAILAMVIIVSIIVTDLASPAILPRLFTSYDANVE</sequence>